<organism evidence="1 2">
    <name type="scientific">Alicyclobacillus fastidiosus</name>
    <dbReference type="NCBI Taxonomy" id="392011"/>
    <lineage>
        <taxon>Bacteria</taxon>
        <taxon>Bacillati</taxon>
        <taxon>Bacillota</taxon>
        <taxon>Bacilli</taxon>
        <taxon>Bacillales</taxon>
        <taxon>Alicyclobacillaceae</taxon>
        <taxon>Alicyclobacillus</taxon>
    </lineage>
</organism>
<comment type="caution">
    <text evidence="1">The sequence shown here is derived from an EMBL/GenBank/DDBJ whole genome shotgun (WGS) entry which is preliminary data.</text>
</comment>
<dbReference type="Proteomes" id="UP001579974">
    <property type="component" value="Unassembled WGS sequence"/>
</dbReference>
<dbReference type="RefSeq" id="WP_375330594.1">
    <property type="nucleotide sequence ID" value="NZ_JBDXSU010000026.1"/>
</dbReference>
<proteinExistence type="predicted"/>
<accession>A0ABV5AKA6</accession>
<evidence type="ECO:0000313" key="2">
    <source>
        <dbReference type="Proteomes" id="UP001579974"/>
    </source>
</evidence>
<protein>
    <submittedName>
        <fullName evidence="1">Uncharacterized protein</fullName>
    </submittedName>
</protein>
<sequence length="71" mass="8210">MTDAQRLDDIREHNKRFWEADTAFLLSQLDAAKQTIAEKDADIERLQGLLDIVTEDRDAHKRLAQDFALGR</sequence>
<gene>
    <name evidence="1" type="ORF">KKP3000_001881</name>
</gene>
<dbReference type="EMBL" id="JBDXSU010000026">
    <property type="protein sequence ID" value="MFB5192672.1"/>
    <property type="molecule type" value="Genomic_DNA"/>
</dbReference>
<evidence type="ECO:0000313" key="1">
    <source>
        <dbReference type="EMBL" id="MFB5192672.1"/>
    </source>
</evidence>
<reference evidence="1 2" key="1">
    <citation type="journal article" date="2024" name="Int. J. Mol. Sci.">
        <title>Exploration of Alicyclobacillus spp. Genome in Search of Antibiotic Resistance.</title>
        <authorList>
            <person name="Bucka-Kolendo J."/>
            <person name="Kiousi D.E."/>
            <person name="Dekowska A."/>
            <person name="Mikolajczuk-Szczyrba A."/>
            <person name="Karadedos D.M."/>
            <person name="Michael P."/>
            <person name="Galanis A."/>
            <person name="Sokolowska B."/>
        </authorList>
    </citation>
    <scope>NUCLEOTIDE SEQUENCE [LARGE SCALE GENOMIC DNA]</scope>
    <source>
        <strain evidence="1 2">KKP 3000</strain>
    </source>
</reference>
<keyword evidence="2" id="KW-1185">Reference proteome</keyword>
<name>A0ABV5AKA6_9BACL</name>